<feature type="non-terminal residue" evidence="1">
    <location>
        <position position="1"/>
    </location>
</feature>
<sequence length="63" mass="7345">MNIEIIEKPSKLYFDLEYDTAANPTIDGPRLTSNFIQFVLNFMRKRTDDLDYSIKDVLVLDST</sequence>
<dbReference type="EMBL" id="CAJOBB010022189">
    <property type="protein sequence ID" value="CAF4382535.1"/>
    <property type="molecule type" value="Genomic_DNA"/>
</dbReference>
<comment type="caution">
    <text evidence="1">The sequence shown here is derived from an EMBL/GenBank/DDBJ whole genome shotgun (WGS) entry which is preliminary data.</text>
</comment>
<dbReference type="Proteomes" id="UP000663868">
    <property type="component" value="Unassembled WGS sequence"/>
</dbReference>
<evidence type="ECO:0000313" key="2">
    <source>
        <dbReference type="Proteomes" id="UP000663868"/>
    </source>
</evidence>
<evidence type="ECO:0000313" key="1">
    <source>
        <dbReference type="EMBL" id="CAF4382535.1"/>
    </source>
</evidence>
<gene>
    <name evidence="1" type="ORF">KXQ929_LOCUS49995</name>
</gene>
<proteinExistence type="predicted"/>
<protein>
    <submittedName>
        <fullName evidence="1">Uncharacterized protein</fullName>
    </submittedName>
</protein>
<dbReference type="AlphaFoldDB" id="A0A820N2K1"/>
<organism evidence="1 2">
    <name type="scientific">Adineta steineri</name>
    <dbReference type="NCBI Taxonomy" id="433720"/>
    <lineage>
        <taxon>Eukaryota</taxon>
        <taxon>Metazoa</taxon>
        <taxon>Spiralia</taxon>
        <taxon>Gnathifera</taxon>
        <taxon>Rotifera</taxon>
        <taxon>Eurotatoria</taxon>
        <taxon>Bdelloidea</taxon>
        <taxon>Adinetida</taxon>
        <taxon>Adinetidae</taxon>
        <taxon>Adineta</taxon>
    </lineage>
</organism>
<reference evidence="1" key="1">
    <citation type="submission" date="2021-02" db="EMBL/GenBank/DDBJ databases">
        <authorList>
            <person name="Nowell W R."/>
        </authorList>
    </citation>
    <scope>NUCLEOTIDE SEQUENCE</scope>
</reference>
<name>A0A820N2K1_9BILA</name>
<accession>A0A820N2K1</accession>